<dbReference type="STRING" id="589385.SAMN05421504_1011479"/>
<dbReference type="Pfam" id="PF03061">
    <property type="entry name" value="4HBT"/>
    <property type="match status" value="1"/>
</dbReference>
<name>A0A1H2WB34_9PSEU</name>
<dbReference type="AlphaFoldDB" id="A0A1H2WB34"/>
<dbReference type="SUPFAM" id="SSF54637">
    <property type="entry name" value="Thioesterase/thiol ester dehydrase-isomerase"/>
    <property type="match status" value="1"/>
</dbReference>
<dbReference type="EMBL" id="FNON01000001">
    <property type="protein sequence ID" value="SDW77761.1"/>
    <property type="molecule type" value="Genomic_DNA"/>
</dbReference>
<dbReference type="RefSeq" id="WP_091287724.1">
    <property type="nucleotide sequence ID" value="NZ_FNON01000001.1"/>
</dbReference>
<dbReference type="Proteomes" id="UP000199515">
    <property type="component" value="Unassembled WGS sequence"/>
</dbReference>
<dbReference type="OrthoDB" id="5242242at2"/>
<evidence type="ECO:0000259" key="1">
    <source>
        <dbReference type="Pfam" id="PF03061"/>
    </source>
</evidence>
<dbReference type="InterPro" id="IPR029069">
    <property type="entry name" value="HotDog_dom_sf"/>
</dbReference>
<gene>
    <name evidence="2" type="ORF">SAMN05421504_1011479</name>
</gene>
<dbReference type="CDD" id="cd03443">
    <property type="entry name" value="PaaI_thioesterase"/>
    <property type="match status" value="1"/>
</dbReference>
<evidence type="ECO:0000313" key="3">
    <source>
        <dbReference type="Proteomes" id="UP000199515"/>
    </source>
</evidence>
<keyword evidence="3" id="KW-1185">Reference proteome</keyword>
<feature type="domain" description="Thioesterase" evidence="1">
    <location>
        <begin position="59"/>
        <end position="133"/>
    </location>
</feature>
<reference evidence="2 3" key="1">
    <citation type="submission" date="2016-10" db="EMBL/GenBank/DDBJ databases">
        <authorList>
            <person name="de Groot N.N."/>
        </authorList>
    </citation>
    <scope>NUCLEOTIDE SEQUENCE [LARGE SCALE GENOMIC DNA]</scope>
    <source>
        <strain evidence="2 3">CPCC 202699</strain>
    </source>
</reference>
<dbReference type="InterPro" id="IPR006683">
    <property type="entry name" value="Thioestr_dom"/>
</dbReference>
<protein>
    <submittedName>
        <fullName evidence="2">Fatty-acyl-CoA synthase</fullName>
    </submittedName>
</protein>
<evidence type="ECO:0000313" key="2">
    <source>
        <dbReference type="EMBL" id="SDW77761.1"/>
    </source>
</evidence>
<proteinExistence type="predicted"/>
<accession>A0A1H2WB34</accession>
<sequence>MTSVAELTKTQRYLDGLIAGTVPSPPVVERLLLPDATEWSPGSLTALVELTDEVTLTPGVVFGGYIGCLVDHFAGLVMMTVLPDELTFLTSEITISFRAPLRPGPARVEATVRRFGRRQAYVDIEFHQDGVRTGSASVEQILRKVS</sequence>
<organism evidence="2 3">
    <name type="scientific">Amycolatopsis xylanica</name>
    <dbReference type="NCBI Taxonomy" id="589385"/>
    <lineage>
        <taxon>Bacteria</taxon>
        <taxon>Bacillati</taxon>
        <taxon>Actinomycetota</taxon>
        <taxon>Actinomycetes</taxon>
        <taxon>Pseudonocardiales</taxon>
        <taxon>Pseudonocardiaceae</taxon>
        <taxon>Amycolatopsis</taxon>
    </lineage>
</organism>
<dbReference type="Gene3D" id="3.10.129.10">
    <property type="entry name" value="Hotdog Thioesterase"/>
    <property type="match status" value="1"/>
</dbReference>